<evidence type="ECO:0000313" key="3">
    <source>
        <dbReference type="Proteomes" id="UP001221898"/>
    </source>
</evidence>
<evidence type="ECO:0000256" key="1">
    <source>
        <dbReference type="SAM" id="MobiDB-lite"/>
    </source>
</evidence>
<proteinExistence type="predicted"/>
<comment type="caution">
    <text evidence="2">The sequence shown here is derived from an EMBL/GenBank/DDBJ whole genome shotgun (WGS) entry which is preliminary data.</text>
</comment>
<feature type="compositionally biased region" description="Pro residues" evidence="1">
    <location>
        <begin position="29"/>
        <end position="38"/>
    </location>
</feature>
<dbReference type="EMBL" id="JAINUG010000220">
    <property type="protein sequence ID" value="KAJ8386902.1"/>
    <property type="molecule type" value="Genomic_DNA"/>
</dbReference>
<gene>
    <name evidence="2" type="ORF">AAFF_G00164990</name>
</gene>
<accession>A0AAD7RMX7</accession>
<protein>
    <submittedName>
        <fullName evidence="2">Uncharacterized protein</fullName>
    </submittedName>
</protein>
<dbReference type="Proteomes" id="UP001221898">
    <property type="component" value="Unassembled WGS sequence"/>
</dbReference>
<keyword evidence="3" id="KW-1185">Reference proteome</keyword>
<name>A0AAD7RMX7_9TELE</name>
<reference evidence="2" key="1">
    <citation type="journal article" date="2023" name="Science">
        <title>Genome structures resolve the early diversification of teleost fishes.</title>
        <authorList>
            <person name="Parey E."/>
            <person name="Louis A."/>
            <person name="Montfort J."/>
            <person name="Bouchez O."/>
            <person name="Roques C."/>
            <person name="Iampietro C."/>
            <person name="Lluch J."/>
            <person name="Castinel A."/>
            <person name="Donnadieu C."/>
            <person name="Desvignes T."/>
            <person name="Floi Bucao C."/>
            <person name="Jouanno E."/>
            <person name="Wen M."/>
            <person name="Mejri S."/>
            <person name="Dirks R."/>
            <person name="Jansen H."/>
            <person name="Henkel C."/>
            <person name="Chen W.J."/>
            <person name="Zahm M."/>
            <person name="Cabau C."/>
            <person name="Klopp C."/>
            <person name="Thompson A.W."/>
            <person name="Robinson-Rechavi M."/>
            <person name="Braasch I."/>
            <person name="Lecointre G."/>
            <person name="Bobe J."/>
            <person name="Postlethwait J.H."/>
            <person name="Berthelot C."/>
            <person name="Roest Crollius H."/>
            <person name="Guiguen Y."/>
        </authorList>
    </citation>
    <scope>NUCLEOTIDE SEQUENCE</scope>
    <source>
        <strain evidence="2">NC1722</strain>
    </source>
</reference>
<dbReference type="AlphaFoldDB" id="A0AAD7RMX7"/>
<feature type="region of interest" description="Disordered" evidence="1">
    <location>
        <begin position="14"/>
        <end position="52"/>
    </location>
</feature>
<organism evidence="2 3">
    <name type="scientific">Aldrovandia affinis</name>
    <dbReference type="NCBI Taxonomy" id="143900"/>
    <lineage>
        <taxon>Eukaryota</taxon>
        <taxon>Metazoa</taxon>
        <taxon>Chordata</taxon>
        <taxon>Craniata</taxon>
        <taxon>Vertebrata</taxon>
        <taxon>Euteleostomi</taxon>
        <taxon>Actinopterygii</taxon>
        <taxon>Neopterygii</taxon>
        <taxon>Teleostei</taxon>
        <taxon>Notacanthiformes</taxon>
        <taxon>Halosauridae</taxon>
        <taxon>Aldrovandia</taxon>
    </lineage>
</organism>
<evidence type="ECO:0000313" key="2">
    <source>
        <dbReference type="EMBL" id="KAJ8386902.1"/>
    </source>
</evidence>
<sequence>MDIVGSIRVQSHLRKPVCMPEQRLTPATPLTPSPPHNESPPRSAVRRETGKVTAHPGIASGFSITATISLLWAVPSFSWRLGFLKGTKENKTWRMAQWTGTDLHSVPVRLSVSGPE</sequence>